<dbReference type="SUPFAM" id="SSF52172">
    <property type="entry name" value="CheY-like"/>
    <property type="match status" value="1"/>
</dbReference>
<evidence type="ECO:0000256" key="5">
    <source>
        <dbReference type="HAMAP-Rule" id="MF_00099"/>
    </source>
</evidence>
<comment type="similarity">
    <text evidence="5">Belongs to the CheB family.</text>
</comment>
<dbReference type="EC" id="3.5.1.44" evidence="5"/>
<dbReference type="GO" id="GO:0005737">
    <property type="term" value="C:cytoplasm"/>
    <property type="evidence" value="ECO:0007669"/>
    <property type="project" value="UniProtKB-SubCell"/>
</dbReference>
<dbReference type="InterPro" id="IPR011006">
    <property type="entry name" value="CheY-like_superfamily"/>
</dbReference>
<evidence type="ECO:0000313" key="11">
    <source>
        <dbReference type="Proteomes" id="UP000183469"/>
    </source>
</evidence>
<evidence type="ECO:0000256" key="6">
    <source>
        <dbReference type="PROSITE-ProRule" id="PRU00050"/>
    </source>
</evidence>
<dbReference type="PROSITE" id="PS50122">
    <property type="entry name" value="CHEB"/>
    <property type="match status" value="1"/>
</dbReference>
<evidence type="ECO:0000313" key="10">
    <source>
        <dbReference type="EMBL" id="SDZ93988.1"/>
    </source>
</evidence>
<dbReference type="GO" id="GO:0008984">
    <property type="term" value="F:protein-glutamate methylesterase activity"/>
    <property type="evidence" value="ECO:0007669"/>
    <property type="project" value="UniProtKB-UniRule"/>
</dbReference>
<protein>
    <recommendedName>
        <fullName evidence="5">Protein-glutamate methylesterase/protein-glutamine glutaminase</fullName>
        <ecNumber evidence="5">3.1.1.61</ecNumber>
        <ecNumber evidence="5">3.5.1.44</ecNumber>
    </recommendedName>
</protein>
<keyword evidence="2 5" id="KW-0145">Chemotaxis</keyword>
<evidence type="ECO:0000256" key="2">
    <source>
        <dbReference type="ARBA" id="ARBA00022500"/>
    </source>
</evidence>
<reference evidence="10 11" key="1">
    <citation type="submission" date="2016-10" db="EMBL/GenBank/DDBJ databases">
        <authorList>
            <person name="de Groot N.N."/>
        </authorList>
    </citation>
    <scope>NUCLEOTIDE SEQUENCE [LARGE SCALE GENOMIC DNA]</scope>
    <source>
        <strain evidence="10 11">DSM 2872</strain>
    </source>
</reference>
<dbReference type="Pfam" id="PF00072">
    <property type="entry name" value="Response_reg"/>
    <property type="match status" value="1"/>
</dbReference>
<keyword evidence="5 7" id="KW-0597">Phosphoprotein</keyword>
<dbReference type="GO" id="GO:0050568">
    <property type="term" value="F:protein-glutamine glutaminase activity"/>
    <property type="evidence" value="ECO:0007669"/>
    <property type="project" value="UniProtKB-UniRule"/>
</dbReference>
<feature type="domain" description="Response regulatory" evidence="8">
    <location>
        <begin position="3"/>
        <end position="120"/>
    </location>
</feature>
<dbReference type="GO" id="GO:0006935">
    <property type="term" value="P:chemotaxis"/>
    <property type="evidence" value="ECO:0007669"/>
    <property type="project" value="UniProtKB-UniRule"/>
</dbReference>
<dbReference type="NCBIfam" id="NF001965">
    <property type="entry name" value="PRK00742.1"/>
    <property type="match status" value="1"/>
</dbReference>
<name>A0A1H3X605_SELRU</name>
<evidence type="ECO:0000256" key="7">
    <source>
        <dbReference type="PROSITE-ProRule" id="PRU00169"/>
    </source>
</evidence>
<comment type="function">
    <text evidence="5">Involved in chemotaxis. Part of a chemotaxis signal transduction system that modulates chemotaxis in response to various stimuli. Catalyzes the demethylation of specific methylglutamate residues introduced into the chemoreceptors (methyl-accepting chemotaxis proteins or MCP) by CheR. Also mediates the irreversible deamidation of specific glutamine residues to glutamic acid.</text>
</comment>
<accession>A0A1H3X605</accession>
<dbReference type="PANTHER" id="PTHR42872:SF6">
    <property type="entry name" value="PROTEIN-GLUTAMATE METHYLESTERASE_PROTEIN-GLUTAMINE GLUTAMINASE"/>
    <property type="match status" value="1"/>
</dbReference>
<dbReference type="SUPFAM" id="SSF52738">
    <property type="entry name" value="Methylesterase CheB, C-terminal domain"/>
    <property type="match status" value="1"/>
</dbReference>
<keyword evidence="1 5" id="KW-0963">Cytoplasm</keyword>
<organism evidence="10 11">
    <name type="scientific">Selenomonas ruminantium</name>
    <dbReference type="NCBI Taxonomy" id="971"/>
    <lineage>
        <taxon>Bacteria</taxon>
        <taxon>Bacillati</taxon>
        <taxon>Bacillota</taxon>
        <taxon>Negativicutes</taxon>
        <taxon>Selenomonadales</taxon>
        <taxon>Selenomonadaceae</taxon>
        <taxon>Selenomonas</taxon>
    </lineage>
</organism>
<dbReference type="CDD" id="cd17541">
    <property type="entry name" value="REC_CheB-like"/>
    <property type="match status" value="1"/>
</dbReference>
<evidence type="ECO:0000256" key="4">
    <source>
        <dbReference type="ARBA" id="ARBA00048267"/>
    </source>
</evidence>
<comment type="catalytic activity">
    <reaction evidence="4 5">
        <text>[protein]-L-glutamate 5-O-methyl ester + H2O = L-glutamyl-[protein] + methanol + H(+)</text>
        <dbReference type="Rhea" id="RHEA:23236"/>
        <dbReference type="Rhea" id="RHEA-COMP:10208"/>
        <dbReference type="Rhea" id="RHEA-COMP:10311"/>
        <dbReference type="ChEBI" id="CHEBI:15377"/>
        <dbReference type="ChEBI" id="CHEBI:15378"/>
        <dbReference type="ChEBI" id="CHEBI:17790"/>
        <dbReference type="ChEBI" id="CHEBI:29973"/>
        <dbReference type="ChEBI" id="CHEBI:82795"/>
        <dbReference type="EC" id="3.1.1.61"/>
    </reaction>
</comment>
<dbReference type="PANTHER" id="PTHR42872">
    <property type="entry name" value="PROTEIN-GLUTAMATE METHYLESTERASE/PROTEIN-GLUTAMINE GLUTAMINASE"/>
    <property type="match status" value="1"/>
</dbReference>
<dbReference type="OrthoDB" id="9793421at2"/>
<feature type="active site" evidence="5 6">
    <location>
        <position position="353"/>
    </location>
</feature>
<comment type="domain">
    <text evidence="5">Contains a C-terminal catalytic domain, and an N-terminal region which modulates catalytic activity.</text>
</comment>
<comment type="subcellular location">
    <subcellularLocation>
        <location evidence="5">Cytoplasm</location>
    </subcellularLocation>
</comment>
<evidence type="ECO:0000256" key="1">
    <source>
        <dbReference type="ARBA" id="ARBA00022490"/>
    </source>
</evidence>
<dbReference type="EMBL" id="FNQG01000005">
    <property type="protein sequence ID" value="SDZ93988.1"/>
    <property type="molecule type" value="Genomic_DNA"/>
</dbReference>
<dbReference type="InterPro" id="IPR035909">
    <property type="entry name" value="CheB_C"/>
</dbReference>
<dbReference type="Gene3D" id="3.40.50.180">
    <property type="entry name" value="Methylesterase CheB, C-terminal domain"/>
    <property type="match status" value="1"/>
</dbReference>
<dbReference type="Gene3D" id="3.40.50.2300">
    <property type="match status" value="1"/>
</dbReference>
<feature type="active site" evidence="5 6">
    <location>
        <position position="258"/>
    </location>
</feature>
<proteinExistence type="inferred from homology"/>
<evidence type="ECO:0000259" key="9">
    <source>
        <dbReference type="PROSITE" id="PS50122"/>
    </source>
</evidence>
<dbReference type="AlphaFoldDB" id="A0A1H3X605"/>
<evidence type="ECO:0000259" key="8">
    <source>
        <dbReference type="PROSITE" id="PS50110"/>
    </source>
</evidence>
<sequence length="410" mass="43200">MIRVLIADDSAFMRKILTDFFNKQPDFEVAGAAINGKEAINKVLELSPDLVTMDVNMPVMDGLNALAVIMERQPTPVVMLSSLTQQGTEATVRALSLGAVDFISKAGGSISKLDTIEDELLEKCRNAAKARVRKMPYAPQKKLSQMNTPSPSSGPPVMKRVELPVRQGLKLPGAASIASSQNSGSGFGIRRANPFLQARGKPQPPASSKVTPVTMTSAGNGAKKLVAIGTSTGGPQALQQVITRLPGNLPCGVVVVQHMPAGFTKALADRLDTISQVSVKEAEDGDVIQPGHVYIAPGSHHLRVKEEGSTRKIILGQDPPVGNHRPAVNVMYDSVAGIGKNLVAVIMTGMGCDGCEGMKKIKAAGGYSIAQDEPTCVVYGMPKAVVDAGLADEIKPVENIAQAIVEAVKR</sequence>
<dbReference type="CDD" id="cd16432">
    <property type="entry name" value="CheB_Rec"/>
    <property type="match status" value="1"/>
</dbReference>
<dbReference type="InterPro" id="IPR008248">
    <property type="entry name" value="CheB-like"/>
</dbReference>
<dbReference type="InterPro" id="IPR001789">
    <property type="entry name" value="Sig_transdc_resp-reg_receiver"/>
</dbReference>
<feature type="modified residue" description="4-aspartylphosphate" evidence="5 7">
    <location>
        <position position="54"/>
    </location>
</feature>
<dbReference type="PIRSF" id="PIRSF000876">
    <property type="entry name" value="RR_chemtxs_CheB"/>
    <property type="match status" value="1"/>
</dbReference>
<dbReference type="SMART" id="SM00448">
    <property type="entry name" value="REC"/>
    <property type="match status" value="1"/>
</dbReference>
<feature type="domain" description="CheB-type methylesterase" evidence="9">
    <location>
        <begin position="212"/>
        <end position="410"/>
    </location>
</feature>
<dbReference type="HAMAP" id="MF_00099">
    <property type="entry name" value="CheB_chemtxs"/>
    <property type="match status" value="1"/>
</dbReference>
<dbReference type="Pfam" id="PF01339">
    <property type="entry name" value="CheB_methylest"/>
    <property type="match status" value="1"/>
</dbReference>
<keyword evidence="3 5" id="KW-0378">Hydrolase</keyword>
<gene>
    <name evidence="5" type="primary">cheB</name>
    <name evidence="10" type="ORF">SAMN05660648_01274</name>
</gene>
<comment type="catalytic activity">
    <reaction evidence="5">
        <text>L-glutaminyl-[protein] + H2O = L-glutamyl-[protein] + NH4(+)</text>
        <dbReference type="Rhea" id="RHEA:16441"/>
        <dbReference type="Rhea" id="RHEA-COMP:10207"/>
        <dbReference type="Rhea" id="RHEA-COMP:10208"/>
        <dbReference type="ChEBI" id="CHEBI:15377"/>
        <dbReference type="ChEBI" id="CHEBI:28938"/>
        <dbReference type="ChEBI" id="CHEBI:29973"/>
        <dbReference type="ChEBI" id="CHEBI:30011"/>
        <dbReference type="EC" id="3.5.1.44"/>
    </reaction>
</comment>
<dbReference type="RefSeq" id="WP_074671663.1">
    <property type="nucleotide sequence ID" value="NZ_FNQG01000005.1"/>
</dbReference>
<feature type="active site" evidence="5 6">
    <location>
        <position position="231"/>
    </location>
</feature>
<dbReference type="GO" id="GO:0000156">
    <property type="term" value="F:phosphorelay response regulator activity"/>
    <property type="evidence" value="ECO:0007669"/>
    <property type="project" value="InterPro"/>
</dbReference>
<dbReference type="InterPro" id="IPR000673">
    <property type="entry name" value="Sig_transdc_resp-reg_Me-estase"/>
</dbReference>
<dbReference type="PROSITE" id="PS50110">
    <property type="entry name" value="RESPONSE_REGULATORY"/>
    <property type="match status" value="1"/>
</dbReference>
<evidence type="ECO:0000256" key="3">
    <source>
        <dbReference type="ARBA" id="ARBA00022801"/>
    </source>
</evidence>
<comment type="PTM">
    <text evidence="5">Phosphorylated by CheA. Phosphorylation of the N-terminal regulatory domain activates the methylesterase activity.</text>
</comment>
<dbReference type="EC" id="3.1.1.61" evidence="5"/>
<dbReference type="Proteomes" id="UP000183469">
    <property type="component" value="Unassembled WGS sequence"/>
</dbReference>